<dbReference type="GeneID" id="37117588"/>
<feature type="region of interest" description="Disordered" evidence="1">
    <location>
        <begin position="1"/>
        <end position="30"/>
    </location>
</feature>
<name>A0A317X7L0_9EURO</name>
<comment type="caution">
    <text evidence="2">The sequence shown here is derived from an EMBL/GenBank/DDBJ whole genome shotgun (WGS) entry which is preliminary data.</text>
</comment>
<evidence type="ECO:0000313" key="2">
    <source>
        <dbReference type="EMBL" id="PWY94593.1"/>
    </source>
</evidence>
<protein>
    <submittedName>
        <fullName evidence="2">Uncharacterized protein</fullName>
    </submittedName>
</protein>
<keyword evidence="3" id="KW-1185">Reference proteome</keyword>
<accession>A0A317X7L0</accession>
<evidence type="ECO:0000256" key="1">
    <source>
        <dbReference type="SAM" id="MobiDB-lite"/>
    </source>
</evidence>
<dbReference type="EMBL" id="MSFK01000004">
    <property type="protein sequence ID" value="PWY94593.1"/>
    <property type="molecule type" value="Genomic_DNA"/>
</dbReference>
<proteinExistence type="predicted"/>
<organism evidence="2 3">
    <name type="scientific">Aspergillus sclerotioniger CBS 115572</name>
    <dbReference type="NCBI Taxonomy" id="1450535"/>
    <lineage>
        <taxon>Eukaryota</taxon>
        <taxon>Fungi</taxon>
        <taxon>Dikarya</taxon>
        <taxon>Ascomycota</taxon>
        <taxon>Pezizomycotina</taxon>
        <taxon>Eurotiomycetes</taxon>
        <taxon>Eurotiomycetidae</taxon>
        <taxon>Eurotiales</taxon>
        <taxon>Aspergillaceae</taxon>
        <taxon>Aspergillus</taxon>
        <taxon>Aspergillus subgen. Circumdati</taxon>
    </lineage>
</organism>
<sequence>MSSTSDQTSQPLPSIPNTKSNVFNAKTPDFPNPKESSFTIYHLKRALRSSSNPTDVLNRELIGLARDLDLKNSINPCRFPGDTANDLCMILTAVAEVMADGDTSLGDATTVEKIMVTVSAMVQSLRFKQWMKEMNDYAEGLGGEEKERAGYWSIRKLDEERPWKEREN</sequence>
<reference evidence="2 3" key="1">
    <citation type="submission" date="2016-12" db="EMBL/GenBank/DDBJ databases">
        <title>The genomes of Aspergillus section Nigri reveals drivers in fungal speciation.</title>
        <authorList>
            <consortium name="DOE Joint Genome Institute"/>
            <person name="Vesth T.C."/>
            <person name="Nybo J."/>
            <person name="Theobald S."/>
            <person name="Brandl J."/>
            <person name="Frisvad J.C."/>
            <person name="Nielsen K.F."/>
            <person name="Lyhne E.K."/>
            <person name="Kogle M.E."/>
            <person name="Kuo A."/>
            <person name="Riley R."/>
            <person name="Clum A."/>
            <person name="Nolan M."/>
            <person name="Lipzen A."/>
            <person name="Salamov A."/>
            <person name="Henrissat B."/>
            <person name="Wiebenga A."/>
            <person name="De Vries R.P."/>
            <person name="Grigoriev I.V."/>
            <person name="Mortensen U.H."/>
            <person name="Andersen M.R."/>
            <person name="Baker S.E."/>
        </authorList>
    </citation>
    <scope>NUCLEOTIDE SEQUENCE [LARGE SCALE GENOMIC DNA]</scope>
    <source>
        <strain evidence="2 3">CBS 115572</strain>
    </source>
</reference>
<dbReference type="Proteomes" id="UP000246702">
    <property type="component" value="Unassembled WGS sequence"/>
</dbReference>
<dbReference type="AlphaFoldDB" id="A0A317X7L0"/>
<evidence type="ECO:0000313" key="3">
    <source>
        <dbReference type="Proteomes" id="UP000246702"/>
    </source>
</evidence>
<gene>
    <name evidence="2" type="ORF">BO94DRAFT_581984</name>
</gene>
<feature type="compositionally biased region" description="Polar residues" evidence="1">
    <location>
        <begin position="1"/>
        <end position="24"/>
    </location>
</feature>
<dbReference type="RefSeq" id="XP_025471354.1">
    <property type="nucleotide sequence ID" value="XM_025615445.1"/>
</dbReference>